<name>A0ABT8JIE9_9BACL</name>
<comment type="caution">
    <text evidence="2">The sequence shown here is derived from an EMBL/GenBank/DDBJ whole genome shotgun (WGS) entry which is preliminary data.</text>
</comment>
<keyword evidence="3" id="KW-1185">Reference proteome</keyword>
<dbReference type="EMBL" id="JAROCD010000011">
    <property type="protein sequence ID" value="MDN4603929.1"/>
    <property type="molecule type" value="Genomic_DNA"/>
</dbReference>
<keyword evidence="1" id="KW-0812">Transmembrane</keyword>
<evidence type="ECO:0000313" key="3">
    <source>
        <dbReference type="Proteomes" id="UP001174205"/>
    </source>
</evidence>
<accession>A0ABT8JIE9</accession>
<evidence type="ECO:0000313" key="2">
    <source>
        <dbReference type="EMBL" id="MDN4603929.1"/>
    </source>
</evidence>
<keyword evidence="1" id="KW-0472">Membrane</keyword>
<protein>
    <recommendedName>
        <fullName evidence="4">DUF4825 domain-containing protein</fullName>
    </recommendedName>
</protein>
<organism evidence="2 3">
    <name type="scientific">Paenibacillus vandeheii</name>
    <dbReference type="NCBI Taxonomy" id="3035917"/>
    <lineage>
        <taxon>Bacteria</taxon>
        <taxon>Bacillati</taxon>
        <taxon>Bacillota</taxon>
        <taxon>Bacilli</taxon>
        <taxon>Bacillales</taxon>
        <taxon>Paenibacillaceae</taxon>
        <taxon>Paenibacillus</taxon>
    </lineage>
</organism>
<evidence type="ECO:0000256" key="1">
    <source>
        <dbReference type="SAM" id="Phobius"/>
    </source>
</evidence>
<sequence>MKLMKLNRKNILIIIVSIFALWNLSWFLITSIKYHKFVEVVPKNEFGVHLLKKDDGYIYSIKKPGYLSFTGNLAISNDDDQESLIIWPLITGGYEYGFSIQKDRETYEFYVDDDDNMKPIDENDPAAIEKMEEYKLELEELLSKAKEMWQL</sequence>
<feature type="transmembrane region" description="Helical" evidence="1">
    <location>
        <begin position="12"/>
        <end position="29"/>
    </location>
</feature>
<dbReference type="Proteomes" id="UP001174205">
    <property type="component" value="Unassembled WGS sequence"/>
</dbReference>
<reference evidence="2" key="1">
    <citation type="submission" date="2023-03" db="EMBL/GenBank/DDBJ databases">
        <title>MT1 and MT2 Draft Genomes of Novel Species.</title>
        <authorList>
            <person name="Venkateswaran K."/>
        </authorList>
    </citation>
    <scope>NUCLEOTIDE SEQUENCE</scope>
    <source>
        <strain evidence="2">F6_3S_P_1C</strain>
    </source>
</reference>
<gene>
    <name evidence="2" type="ORF">P5G61_21985</name>
</gene>
<keyword evidence="1" id="KW-1133">Transmembrane helix</keyword>
<dbReference type="RefSeq" id="WP_024630910.1">
    <property type="nucleotide sequence ID" value="NZ_JAROCD010000011.1"/>
</dbReference>
<evidence type="ECO:0008006" key="4">
    <source>
        <dbReference type="Google" id="ProtNLM"/>
    </source>
</evidence>
<proteinExistence type="predicted"/>